<reference evidence="1" key="2">
    <citation type="submission" date="2020-11" db="EMBL/GenBank/DDBJ databases">
        <authorList>
            <person name="McCartney M.A."/>
            <person name="Auch B."/>
            <person name="Kono T."/>
            <person name="Mallez S."/>
            <person name="Becker A."/>
            <person name="Gohl D.M."/>
            <person name="Silverstein K.A.T."/>
            <person name="Koren S."/>
            <person name="Bechman K.B."/>
            <person name="Herman A."/>
            <person name="Abrahante J.E."/>
            <person name="Garbe J."/>
        </authorList>
    </citation>
    <scope>NUCLEOTIDE SEQUENCE</scope>
    <source>
        <strain evidence="1">Duluth1</strain>
        <tissue evidence="1">Whole animal</tissue>
    </source>
</reference>
<protein>
    <submittedName>
        <fullName evidence="1">Uncharacterized protein</fullName>
    </submittedName>
</protein>
<name>A0A9D4RU34_DREPO</name>
<dbReference type="AlphaFoldDB" id="A0A9D4RU34"/>
<proteinExistence type="predicted"/>
<evidence type="ECO:0000313" key="2">
    <source>
        <dbReference type="Proteomes" id="UP000828390"/>
    </source>
</evidence>
<dbReference type="EMBL" id="JAIWYP010000001">
    <property type="protein sequence ID" value="KAH3881716.1"/>
    <property type="molecule type" value="Genomic_DNA"/>
</dbReference>
<dbReference type="Proteomes" id="UP000828390">
    <property type="component" value="Unassembled WGS sequence"/>
</dbReference>
<gene>
    <name evidence="1" type="ORF">DPMN_005643</name>
</gene>
<keyword evidence="2" id="KW-1185">Reference proteome</keyword>
<sequence length="84" mass="9482">MIRFLFCLCTEASIFYFKCSSQHQCLEFQVLKSAPMSGISSAQVSTNVWNFKCSSQHQCLEFQVLKSAPMSGISNAHVRIDINK</sequence>
<accession>A0A9D4RU34</accession>
<comment type="caution">
    <text evidence="1">The sequence shown here is derived from an EMBL/GenBank/DDBJ whole genome shotgun (WGS) entry which is preliminary data.</text>
</comment>
<organism evidence="1 2">
    <name type="scientific">Dreissena polymorpha</name>
    <name type="common">Zebra mussel</name>
    <name type="synonym">Mytilus polymorpha</name>
    <dbReference type="NCBI Taxonomy" id="45954"/>
    <lineage>
        <taxon>Eukaryota</taxon>
        <taxon>Metazoa</taxon>
        <taxon>Spiralia</taxon>
        <taxon>Lophotrochozoa</taxon>
        <taxon>Mollusca</taxon>
        <taxon>Bivalvia</taxon>
        <taxon>Autobranchia</taxon>
        <taxon>Heteroconchia</taxon>
        <taxon>Euheterodonta</taxon>
        <taxon>Imparidentia</taxon>
        <taxon>Neoheterodontei</taxon>
        <taxon>Myida</taxon>
        <taxon>Dreissenoidea</taxon>
        <taxon>Dreissenidae</taxon>
        <taxon>Dreissena</taxon>
    </lineage>
</organism>
<evidence type="ECO:0000313" key="1">
    <source>
        <dbReference type="EMBL" id="KAH3881716.1"/>
    </source>
</evidence>
<reference evidence="1" key="1">
    <citation type="journal article" date="2019" name="bioRxiv">
        <title>The Genome of the Zebra Mussel, Dreissena polymorpha: A Resource for Invasive Species Research.</title>
        <authorList>
            <person name="McCartney M.A."/>
            <person name="Auch B."/>
            <person name="Kono T."/>
            <person name="Mallez S."/>
            <person name="Zhang Y."/>
            <person name="Obille A."/>
            <person name="Becker A."/>
            <person name="Abrahante J.E."/>
            <person name="Garbe J."/>
            <person name="Badalamenti J.P."/>
            <person name="Herman A."/>
            <person name="Mangelson H."/>
            <person name="Liachko I."/>
            <person name="Sullivan S."/>
            <person name="Sone E.D."/>
            <person name="Koren S."/>
            <person name="Silverstein K.A.T."/>
            <person name="Beckman K.B."/>
            <person name="Gohl D.M."/>
        </authorList>
    </citation>
    <scope>NUCLEOTIDE SEQUENCE</scope>
    <source>
        <strain evidence="1">Duluth1</strain>
        <tissue evidence="1">Whole animal</tissue>
    </source>
</reference>